<dbReference type="EMBL" id="ABWL02000030">
    <property type="protein sequence ID" value="EFE05628.1"/>
    <property type="molecule type" value="Genomic_DNA"/>
</dbReference>
<evidence type="ECO:0000313" key="2">
    <source>
        <dbReference type="Proteomes" id="UP000003880"/>
    </source>
</evidence>
<dbReference type="HOGENOM" id="CLU_3166248_0_0_6"/>
<accession>D4BKD1</accession>
<comment type="caution">
    <text evidence="1">The sequence shown here is derived from an EMBL/GenBank/DDBJ whole genome shotgun (WGS) entry which is preliminary data.</text>
</comment>
<reference evidence="1 2" key="1">
    <citation type="submission" date="2010-02" db="EMBL/GenBank/DDBJ databases">
        <authorList>
            <person name="Weinstock G."/>
            <person name="Sodergren E."/>
            <person name="Clifton S."/>
            <person name="Fulton L."/>
            <person name="Fulton B."/>
            <person name="Courtney L."/>
            <person name="Fronick C."/>
            <person name="Harrison M."/>
            <person name="Strong C."/>
            <person name="Farmer C."/>
            <person name="Delahaunty K."/>
            <person name="Markovic C."/>
            <person name="Hall O."/>
            <person name="Minx P."/>
            <person name="Tomlinson C."/>
            <person name="Mitreva M."/>
            <person name="Nelson J."/>
            <person name="Hou S."/>
            <person name="Wollam A."/>
            <person name="Pepin K.H."/>
            <person name="Johnson M."/>
            <person name="Bhonagiri V."/>
            <person name="Zhang X."/>
            <person name="Suruliraj S."/>
            <person name="Warren W."/>
            <person name="Chinwalla A."/>
            <person name="Mardis E.R."/>
            <person name="Wilson R.K."/>
        </authorList>
    </citation>
    <scope>NUCLEOTIDE SEQUENCE [LARGE SCALE GENOMIC DNA]</scope>
    <source>
        <strain evidence="1 2">ATCC 29220</strain>
    </source>
</reference>
<dbReference type="AlphaFoldDB" id="D4BKD1"/>
<sequence length="47" mass="5341">MGALFTININKINNKQHVNRGYDSESGTTFLFLCFSGCLYKYLDSES</sequence>
<protein>
    <submittedName>
        <fullName evidence="1">Uncharacterized protein</fullName>
    </submittedName>
</protein>
<proteinExistence type="predicted"/>
<dbReference type="Proteomes" id="UP000003880">
    <property type="component" value="Unassembled WGS sequence"/>
</dbReference>
<organism evidence="1 2">
    <name type="scientific">Citrobacter youngae ATCC 29220</name>
    <dbReference type="NCBI Taxonomy" id="500640"/>
    <lineage>
        <taxon>Bacteria</taxon>
        <taxon>Pseudomonadati</taxon>
        <taxon>Pseudomonadota</taxon>
        <taxon>Gammaproteobacteria</taxon>
        <taxon>Enterobacterales</taxon>
        <taxon>Enterobacteriaceae</taxon>
        <taxon>Citrobacter</taxon>
        <taxon>Citrobacter freundii complex</taxon>
    </lineage>
</organism>
<evidence type="ECO:0000313" key="1">
    <source>
        <dbReference type="EMBL" id="EFE05628.1"/>
    </source>
</evidence>
<gene>
    <name evidence="1" type="ORF">CIT292_11008</name>
</gene>
<name>D4BKD1_9ENTR</name>